<reference evidence="1" key="1">
    <citation type="submission" date="2013-11" db="EMBL/GenBank/DDBJ databases">
        <title>Draft genome sequence of the broad-host-range Rhizobium sp. LPU83 strain, a member of the low-genetic diversity Oregon-like Rhizobium sp. group.</title>
        <authorList>
            <person name="Wibberg D."/>
            <person name="Puehler A."/>
            <person name="Schlueter A."/>
        </authorList>
    </citation>
    <scope>NUCLEOTIDE SEQUENCE [LARGE SCALE GENOMIC DNA]</scope>
    <source>
        <strain evidence="1">LPU83</strain>
    </source>
</reference>
<gene>
    <name evidence="1" type="ORF">LPU83_1760</name>
</gene>
<dbReference type="RefSeq" id="WP_051166653.1">
    <property type="nucleotide sequence ID" value="NZ_ATTO01000014.1"/>
</dbReference>
<dbReference type="AlphaFoldDB" id="W6RAU8"/>
<proteinExistence type="predicted"/>
<dbReference type="eggNOG" id="COG0456">
    <property type="taxonomic scope" value="Bacteria"/>
</dbReference>
<dbReference type="SUPFAM" id="SSF55729">
    <property type="entry name" value="Acyl-CoA N-acyltransferases (Nat)"/>
    <property type="match status" value="1"/>
</dbReference>
<name>W6RAU8_9HYPH</name>
<dbReference type="EMBL" id="HG916852">
    <property type="protein sequence ID" value="CDM57425.1"/>
    <property type="molecule type" value="Genomic_DNA"/>
</dbReference>
<dbReference type="KEGG" id="rhl:LPU83_1760"/>
<sequence length="69" mass="7822">MASVRLVRYFVEGIAADGFKVAKIRSRATNGGALRLYERAGFSIVWRGERFDAELAIRLEKVHLEKRLG</sequence>
<evidence type="ECO:0000313" key="1">
    <source>
        <dbReference type="EMBL" id="CDM57425.1"/>
    </source>
</evidence>
<dbReference type="Proteomes" id="UP000019443">
    <property type="component" value="Chromosome"/>
</dbReference>
<evidence type="ECO:0000313" key="2">
    <source>
        <dbReference type="Proteomes" id="UP000019443"/>
    </source>
</evidence>
<protein>
    <submittedName>
        <fullName evidence="1">Acetyltransferase</fullName>
    </submittedName>
</protein>
<dbReference type="HOGENOM" id="CLU_2773110_0_0_5"/>
<dbReference type="InterPro" id="IPR016181">
    <property type="entry name" value="Acyl_CoA_acyltransferase"/>
</dbReference>
<accession>W6RAU8</accession>
<dbReference type="Gene3D" id="3.40.630.30">
    <property type="match status" value="1"/>
</dbReference>
<keyword evidence="2" id="KW-1185">Reference proteome</keyword>
<dbReference type="GO" id="GO:0016740">
    <property type="term" value="F:transferase activity"/>
    <property type="evidence" value="ECO:0007669"/>
    <property type="project" value="UniProtKB-KW"/>
</dbReference>
<organism evidence="1 2">
    <name type="scientific">Rhizobium favelukesii</name>
    <dbReference type="NCBI Taxonomy" id="348824"/>
    <lineage>
        <taxon>Bacteria</taxon>
        <taxon>Pseudomonadati</taxon>
        <taxon>Pseudomonadota</taxon>
        <taxon>Alphaproteobacteria</taxon>
        <taxon>Hyphomicrobiales</taxon>
        <taxon>Rhizobiaceae</taxon>
        <taxon>Rhizobium/Agrobacterium group</taxon>
        <taxon>Rhizobium</taxon>
    </lineage>
</organism>